<evidence type="ECO:0000313" key="2">
    <source>
        <dbReference type="Proteomes" id="UP000288805"/>
    </source>
</evidence>
<organism evidence="1 2">
    <name type="scientific">Vitis vinifera</name>
    <name type="common">Grape</name>
    <dbReference type="NCBI Taxonomy" id="29760"/>
    <lineage>
        <taxon>Eukaryota</taxon>
        <taxon>Viridiplantae</taxon>
        <taxon>Streptophyta</taxon>
        <taxon>Embryophyta</taxon>
        <taxon>Tracheophyta</taxon>
        <taxon>Spermatophyta</taxon>
        <taxon>Magnoliopsida</taxon>
        <taxon>eudicotyledons</taxon>
        <taxon>Gunneridae</taxon>
        <taxon>Pentapetalae</taxon>
        <taxon>rosids</taxon>
        <taxon>Vitales</taxon>
        <taxon>Vitaceae</taxon>
        <taxon>Viteae</taxon>
        <taxon>Vitis</taxon>
    </lineage>
</organism>
<gene>
    <name evidence="1" type="ORF">CK203_069288</name>
</gene>
<proteinExistence type="predicted"/>
<name>A0A438C389_VITVI</name>
<protein>
    <submittedName>
        <fullName evidence="1">Uncharacterized protein</fullName>
    </submittedName>
</protein>
<dbReference type="Proteomes" id="UP000288805">
    <property type="component" value="Unassembled WGS sequence"/>
</dbReference>
<dbReference type="EMBL" id="QGNW01002579">
    <property type="protein sequence ID" value="RVW17376.1"/>
    <property type="molecule type" value="Genomic_DNA"/>
</dbReference>
<sequence length="102" mass="11288">MEEMIACSNFVAVRTCKCPCSSKKMIRNQSVVVERKVFQVKSEDCNGGTWISITERSRGFCGFFRFWRGGDGLVSGAVRESCGFGGFQGFRSKNEGARLGLI</sequence>
<reference evidence="1 2" key="1">
    <citation type="journal article" date="2018" name="PLoS Genet.">
        <title>Population sequencing reveals clonal diversity and ancestral inbreeding in the grapevine cultivar Chardonnay.</title>
        <authorList>
            <person name="Roach M.J."/>
            <person name="Johnson D.L."/>
            <person name="Bohlmann J."/>
            <person name="van Vuuren H.J."/>
            <person name="Jones S.J."/>
            <person name="Pretorius I.S."/>
            <person name="Schmidt S.A."/>
            <person name="Borneman A.R."/>
        </authorList>
    </citation>
    <scope>NUCLEOTIDE SEQUENCE [LARGE SCALE GENOMIC DNA]</scope>
    <source>
        <strain evidence="2">cv. Chardonnay</strain>
        <tissue evidence="1">Leaf</tissue>
    </source>
</reference>
<comment type="caution">
    <text evidence="1">The sequence shown here is derived from an EMBL/GenBank/DDBJ whole genome shotgun (WGS) entry which is preliminary data.</text>
</comment>
<evidence type="ECO:0000313" key="1">
    <source>
        <dbReference type="EMBL" id="RVW17376.1"/>
    </source>
</evidence>
<accession>A0A438C389</accession>
<dbReference type="AlphaFoldDB" id="A0A438C389"/>